<dbReference type="Proteomes" id="UP000035009">
    <property type="component" value="Unassembled WGS sequence"/>
</dbReference>
<accession>M3VEE8</accession>
<dbReference type="OrthoDB" id="2643438at2"/>
<evidence type="ECO:0000313" key="5">
    <source>
        <dbReference type="EMBL" id="GAC79199.1"/>
    </source>
</evidence>
<dbReference type="EMBL" id="BAOP01000007">
    <property type="protein sequence ID" value="GAC79199.1"/>
    <property type="molecule type" value="Genomic_DNA"/>
</dbReference>
<keyword evidence="2 5" id="KW-0808">Transferase</keyword>
<name>M3VEE8_GORML</name>
<dbReference type="Pfam" id="PF00132">
    <property type="entry name" value="Hexapep"/>
    <property type="match status" value="1"/>
</dbReference>
<keyword evidence="3" id="KW-0677">Repeat</keyword>
<dbReference type="SMART" id="SM01266">
    <property type="entry name" value="Mac"/>
    <property type="match status" value="1"/>
</dbReference>
<evidence type="ECO:0000256" key="1">
    <source>
        <dbReference type="ARBA" id="ARBA00007274"/>
    </source>
</evidence>
<dbReference type="CDD" id="cd03357">
    <property type="entry name" value="LbH_MAT_GAT"/>
    <property type="match status" value="1"/>
</dbReference>
<dbReference type="PANTHER" id="PTHR23416:SF23">
    <property type="entry name" value="ACETYLTRANSFERASE C18B11.09C-RELATED"/>
    <property type="match status" value="1"/>
</dbReference>
<evidence type="ECO:0000259" key="4">
    <source>
        <dbReference type="SMART" id="SM01266"/>
    </source>
</evidence>
<keyword evidence="6" id="KW-1185">Reference proteome</keyword>
<comment type="caution">
    <text evidence="5">The sequence shown here is derived from an EMBL/GenBank/DDBJ whole genome shotgun (WGS) entry which is preliminary data.</text>
</comment>
<dbReference type="InterPro" id="IPR011004">
    <property type="entry name" value="Trimer_LpxA-like_sf"/>
</dbReference>
<dbReference type="GO" id="GO:0008374">
    <property type="term" value="F:O-acyltransferase activity"/>
    <property type="evidence" value="ECO:0007669"/>
    <property type="project" value="TreeGrafter"/>
</dbReference>
<dbReference type="PANTHER" id="PTHR23416">
    <property type="entry name" value="SIALIC ACID SYNTHASE-RELATED"/>
    <property type="match status" value="1"/>
</dbReference>
<dbReference type="InterPro" id="IPR001451">
    <property type="entry name" value="Hexapep"/>
</dbReference>
<sequence length="185" mass="19540">MDVASLVSGEWYLDSPALRALRDECGTAMDAFNALGAADHAGRAAVLRSVFAEFGDDAEIVPRLRCSYGFNIRVGRGAFVNADAFLMDDGPITLGDHVRIGPSAVLATALHPIDDHRLRREGWERTAPIIIGDNCWLGSNVTVGAGVTIGRNTVVGAGSVVVRDLPDHVVAVGSPAVPIRDLPTE</sequence>
<dbReference type="InterPro" id="IPR018357">
    <property type="entry name" value="Hexapep_transf_CS"/>
</dbReference>
<dbReference type="InterPro" id="IPR024688">
    <property type="entry name" value="Mac_dom"/>
</dbReference>
<dbReference type="Pfam" id="PF12464">
    <property type="entry name" value="Mac"/>
    <property type="match status" value="1"/>
</dbReference>
<evidence type="ECO:0000256" key="3">
    <source>
        <dbReference type="ARBA" id="ARBA00022737"/>
    </source>
</evidence>
<dbReference type="PROSITE" id="PS00101">
    <property type="entry name" value="HEXAPEP_TRANSFERASES"/>
    <property type="match status" value="1"/>
</dbReference>
<gene>
    <name evidence="5" type="primary">lacA</name>
    <name evidence="5" type="ORF">GM1_007_01580</name>
</gene>
<dbReference type="AlphaFoldDB" id="M3VEE8"/>
<proteinExistence type="inferred from homology"/>
<dbReference type="eggNOG" id="COG0110">
    <property type="taxonomic scope" value="Bacteria"/>
</dbReference>
<dbReference type="SUPFAM" id="SSF51161">
    <property type="entry name" value="Trimeric LpxA-like enzymes"/>
    <property type="match status" value="1"/>
</dbReference>
<dbReference type="GO" id="GO:0016407">
    <property type="term" value="F:acetyltransferase activity"/>
    <property type="evidence" value="ECO:0007669"/>
    <property type="project" value="InterPro"/>
</dbReference>
<organism evidence="5 6">
    <name type="scientific">Gordonia malaquae NBRC 108250</name>
    <dbReference type="NCBI Taxonomy" id="1223542"/>
    <lineage>
        <taxon>Bacteria</taxon>
        <taxon>Bacillati</taxon>
        <taxon>Actinomycetota</taxon>
        <taxon>Actinomycetes</taxon>
        <taxon>Mycobacteriales</taxon>
        <taxon>Gordoniaceae</taxon>
        <taxon>Gordonia</taxon>
    </lineage>
</organism>
<reference evidence="5 6" key="1">
    <citation type="submission" date="2013-02" db="EMBL/GenBank/DDBJ databases">
        <title>Whole genome shotgun sequence of Gordonia malaquae NBRC 108250.</title>
        <authorList>
            <person name="Yoshida I."/>
            <person name="Hosoyama A."/>
            <person name="Tsuchikane K."/>
            <person name="Ando Y."/>
            <person name="Baba S."/>
            <person name="Ohji S."/>
            <person name="Hamada M."/>
            <person name="Tamura T."/>
            <person name="Yamazoe A."/>
            <person name="Yamazaki S."/>
            <person name="Fujita N."/>
        </authorList>
    </citation>
    <scope>NUCLEOTIDE SEQUENCE [LARGE SCALE GENOMIC DNA]</scope>
    <source>
        <strain evidence="5 6">NBRC 108250</strain>
    </source>
</reference>
<dbReference type="InterPro" id="IPR051159">
    <property type="entry name" value="Hexapeptide_acetyltransf"/>
</dbReference>
<protein>
    <submittedName>
        <fullName evidence="5">Galactoside O-acetyltransferase</fullName>
    </submittedName>
</protein>
<evidence type="ECO:0000313" key="6">
    <source>
        <dbReference type="Proteomes" id="UP000035009"/>
    </source>
</evidence>
<evidence type="ECO:0000256" key="2">
    <source>
        <dbReference type="ARBA" id="ARBA00022679"/>
    </source>
</evidence>
<comment type="similarity">
    <text evidence="1">Belongs to the transferase hexapeptide repeat family.</text>
</comment>
<dbReference type="STRING" id="410332.SAMN04488550_3738"/>
<dbReference type="Gene3D" id="2.160.10.10">
    <property type="entry name" value="Hexapeptide repeat proteins"/>
    <property type="match status" value="1"/>
</dbReference>
<feature type="domain" description="Maltose/galactoside acetyltransferase" evidence="4">
    <location>
        <begin position="3"/>
        <end position="56"/>
    </location>
</feature>
<dbReference type="RefSeq" id="WP_008377514.1">
    <property type="nucleotide sequence ID" value="NZ_BAOP01000007.1"/>
</dbReference>